<dbReference type="PANTHER" id="PTHR10429">
    <property type="entry name" value="DNA-3-METHYLADENINE GLYCOSYLASE"/>
    <property type="match status" value="1"/>
</dbReference>
<dbReference type="Pfam" id="PF02245">
    <property type="entry name" value="Pur_DNA_glyco"/>
    <property type="match status" value="1"/>
</dbReference>
<comment type="caution">
    <text evidence="6">The sequence shown here is derived from an EMBL/GenBank/DDBJ whole genome shotgun (WGS) entry which is preliminary data.</text>
</comment>
<keyword evidence="6" id="KW-0326">Glycosidase</keyword>
<keyword evidence="4 5" id="KW-0234">DNA repair</keyword>
<dbReference type="Proteomes" id="UP000277094">
    <property type="component" value="Unassembled WGS sequence"/>
</dbReference>
<evidence type="ECO:0000313" key="6">
    <source>
        <dbReference type="EMBL" id="RNL79267.1"/>
    </source>
</evidence>
<dbReference type="GO" id="GO:0003677">
    <property type="term" value="F:DNA binding"/>
    <property type="evidence" value="ECO:0007669"/>
    <property type="project" value="InterPro"/>
</dbReference>
<organism evidence="6 7">
    <name type="scientific">Nocardioides marmorisolisilvae</name>
    <dbReference type="NCBI Taxonomy" id="1542737"/>
    <lineage>
        <taxon>Bacteria</taxon>
        <taxon>Bacillati</taxon>
        <taxon>Actinomycetota</taxon>
        <taxon>Actinomycetes</taxon>
        <taxon>Propionibacteriales</taxon>
        <taxon>Nocardioidaceae</taxon>
        <taxon>Nocardioides</taxon>
    </lineage>
</organism>
<protein>
    <recommendedName>
        <fullName evidence="5">Putative 3-methyladenine DNA glycosylase</fullName>
        <ecNumber evidence="5">3.2.2.-</ecNumber>
    </recommendedName>
</protein>
<proteinExistence type="inferred from homology"/>
<dbReference type="GO" id="GO:0003905">
    <property type="term" value="F:alkylbase DNA N-glycosylase activity"/>
    <property type="evidence" value="ECO:0007669"/>
    <property type="project" value="InterPro"/>
</dbReference>
<evidence type="ECO:0000256" key="5">
    <source>
        <dbReference type="HAMAP-Rule" id="MF_00527"/>
    </source>
</evidence>
<evidence type="ECO:0000256" key="2">
    <source>
        <dbReference type="ARBA" id="ARBA00022763"/>
    </source>
</evidence>
<dbReference type="HAMAP" id="MF_00527">
    <property type="entry name" value="3MGH"/>
    <property type="match status" value="1"/>
</dbReference>
<gene>
    <name evidence="6" type="ORF">EFL95_09660</name>
</gene>
<dbReference type="NCBIfam" id="NF002003">
    <property type="entry name" value="PRK00802.1-3"/>
    <property type="match status" value="1"/>
</dbReference>
<dbReference type="InterPro" id="IPR011034">
    <property type="entry name" value="Formyl_transferase-like_C_sf"/>
</dbReference>
<sequence>MATLADVLAGPVLEVAPRLLGATLRHGDVAVRLTEVEAYDGTNDPGSHAANGPTPRNEIMFGPPGFLYVYFIYGMHHCANVVCGPDGHASAVLLRAGEVVEGVETARARRTGSARDLARGPARLCDALAIDLRDKGTSLVDGPVRLELGDPLDTAAISTGPRVGLRPAAERPWRFWITEDPTVSRYVPAKPRSRTTN</sequence>
<dbReference type="RefSeq" id="WP_123233769.1">
    <property type="nucleotide sequence ID" value="NZ_RJSG01000002.1"/>
</dbReference>
<dbReference type="InterPro" id="IPR036995">
    <property type="entry name" value="MPG_sf"/>
</dbReference>
<dbReference type="EMBL" id="RJSG01000002">
    <property type="protein sequence ID" value="RNL79267.1"/>
    <property type="molecule type" value="Genomic_DNA"/>
</dbReference>
<evidence type="ECO:0000313" key="7">
    <source>
        <dbReference type="Proteomes" id="UP000277094"/>
    </source>
</evidence>
<keyword evidence="3 5" id="KW-0378">Hydrolase</keyword>
<evidence type="ECO:0000256" key="3">
    <source>
        <dbReference type="ARBA" id="ARBA00022801"/>
    </source>
</evidence>
<reference evidence="6 7" key="1">
    <citation type="submission" date="2018-11" db="EMBL/GenBank/DDBJ databases">
        <authorList>
            <person name="Li F."/>
        </authorList>
    </citation>
    <scope>NUCLEOTIDE SEQUENCE [LARGE SCALE GENOMIC DNA]</scope>
    <source>
        <strain evidence="6 7">KIS18-7</strain>
    </source>
</reference>
<dbReference type="GO" id="GO:0006284">
    <property type="term" value="P:base-excision repair"/>
    <property type="evidence" value="ECO:0007669"/>
    <property type="project" value="InterPro"/>
</dbReference>
<dbReference type="Gene3D" id="3.10.300.10">
    <property type="entry name" value="Methylpurine-DNA glycosylase (MPG)"/>
    <property type="match status" value="1"/>
</dbReference>
<keyword evidence="2 5" id="KW-0227">DNA damage</keyword>
<dbReference type="CDD" id="cd00540">
    <property type="entry name" value="AAG"/>
    <property type="match status" value="1"/>
</dbReference>
<evidence type="ECO:0000256" key="4">
    <source>
        <dbReference type="ARBA" id="ARBA00023204"/>
    </source>
</evidence>
<keyword evidence="7" id="KW-1185">Reference proteome</keyword>
<dbReference type="PANTHER" id="PTHR10429:SF0">
    <property type="entry name" value="DNA-3-METHYLADENINE GLYCOSYLASE"/>
    <property type="match status" value="1"/>
</dbReference>
<accession>A0A3N0DUG0</accession>
<dbReference type="EC" id="3.2.2.-" evidence="5"/>
<dbReference type="SUPFAM" id="SSF50486">
    <property type="entry name" value="FMT C-terminal domain-like"/>
    <property type="match status" value="1"/>
</dbReference>
<dbReference type="NCBIfam" id="TIGR00567">
    <property type="entry name" value="3mg"/>
    <property type="match status" value="1"/>
</dbReference>
<name>A0A3N0DUG0_9ACTN</name>
<dbReference type="OrthoDB" id="9794313at2"/>
<comment type="similarity">
    <text evidence="1 5">Belongs to the DNA glycosylase MPG family.</text>
</comment>
<dbReference type="AlphaFoldDB" id="A0A3N0DUG0"/>
<evidence type="ECO:0000256" key="1">
    <source>
        <dbReference type="ARBA" id="ARBA00009232"/>
    </source>
</evidence>
<dbReference type="InterPro" id="IPR003180">
    <property type="entry name" value="MPG"/>
</dbReference>